<name>A0ACC2JB27_9PEZI</name>
<evidence type="ECO:0000313" key="1">
    <source>
        <dbReference type="EMBL" id="KAJ8124717.1"/>
    </source>
</evidence>
<organism evidence="1 2">
    <name type="scientific">Lasiodiplodia mahajangana</name>
    <dbReference type="NCBI Taxonomy" id="1108764"/>
    <lineage>
        <taxon>Eukaryota</taxon>
        <taxon>Fungi</taxon>
        <taxon>Dikarya</taxon>
        <taxon>Ascomycota</taxon>
        <taxon>Pezizomycotina</taxon>
        <taxon>Dothideomycetes</taxon>
        <taxon>Dothideomycetes incertae sedis</taxon>
        <taxon>Botryosphaeriales</taxon>
        <taxon>Botryosphaeriaceae</taxon>
        <taxon>Lasiodiplodia</taxon>
    </lineage>
</organism>
<keyword evidence="2" id="KW-1185">Reference proteome</keyword>
<sequence length="1131" mass="125512">MSAELVLAIVGLIEGSIKLVRKVKATCDTYRAADEEINERYNRLESVWIKTETQLKFLRKISDHLTDELVESQLDLLRRLKGKLVQAVSRLEDVSPENAASKGKAIDMLRKWKFAIIKNSLDELIAELDAWQQLFDPTWYLMILITDKVLDNALLEWTDGGLPLSSQGPNALSKMLAIRSTLKPAGGEQDNIHVSLGHNGLKGAKETVISMTTARAVLRAGSSELLIVESITCAPGTAPQVKDDVKNLAKKLRNVDPETFGLLSCKGILKHHDSAKKLSAIEFVYRTPRRSKLPETLRQHLSRQNPVSLSTIIRIAKQLVRSVHYVHTCGFVHKNIRPENIILFPSIEGSSLGQSFLIGFTDFRNANFQTNLYGDAAWHRNLYRHPQRQGAFVPERYIMQHDIYSLGVCLLEIGLWQSFVWYPAQNDTTTPVPSITLGFTCSDKDFEAVRPTGQEAIKEKLVELAKEKLPPRVGDAYTDIVVACMTCLDPENGTFRAKEGLTDEDGITIGVSRASLFRTGKNPGDEFYQRGLCRNGDNCPYRHQEADHGNDDPGAKPIVKSSAEYTQPAEEKATRTISGALVHFNAGAAVVKVVFTSDLSAVQLTGLARDTTRETVLNLLRSRGVDTTKVNPIRVVHGEPYSSARVEAEDHRFAELVVAKLGGRVASQQGAGVRAIPITPETFSTSDSSALRVDCKKVHCSWHKPSKTVWLNFGSDTIAKRACERFEKGEYKILDQMVHAADPQRGAGRFNPKAWTVCLTDVPSDATEANISRAIRSIGDKPRGIELGTPTYSTDAETCASQIQSLFTAVGPLEWWEFTPDATGKRMKASARFSREEDAKEAVTTFHNSPLPFLKTAKLTVQLVYCARFKVSSLIYDAVERQIKANIPRWKAQYLHFTAYEQPQPPKWYRTLKIEGENSKNVADAKNTISSILTGTVAKNGSSVLWQSSLRSNGETSRQLAQLQQRTSVVILRNKAKSQIRLFGPPNKCEEVQTAISKILNDQRSKDFAIELDEEKFLWARLGGYKQLAVELGADSVSLDVTSTPKRIIVTGTVNKYDAALSIINGKVVQSAKLDADGQDCSACWTEAENPIRTRSGKEFGSRDSMCWRLRPLRHSFRSSAVTGAPLVECV</sequence>
<dbReference type="Proteomes" id="UP001153332">
    <property type="component" value="Unassembled WGS sequence"/>
</dbReference>
<dbReference type="EMBL" id="JAPUUL010002820">
    <property type="protein sequence ID" value="KAJ8124717.1"/>
    <property type="molecule type" value="Genomic_DNA"/>
</dbReference>
<accession>A0ACC2JB27</accession>
<evidence type="ECO:0000313" key="2">
    <source>
        <dbReference type="Proteomes" id="UP001153332"/>
    </source>
</evidence>
<comment type="caution">
    <text evidence="1">The sequence shown here is derived from an EMBL/GenBank/DDBJ whole genome shotgun (WGS) entry which is preliminary data.</text>
</comment>
<gene>
    <name evidence="1" type="ORF">O1611_g8923</name>
</gene>
<protein>
    <submittedName>
        <fullName evidence="1">Uncharacterized protein</fullName>
    </submittedName>
</protein>
<reference evidence="1" key="1">
    <citation type="submission" date="2022-12" db="EMBL/GenBank/DDBJ databases">
        <title>Genome Sequence of Lasiodiplodia mahajangana.</title>
        <authorList>
            <person name="Buettner E."/>
        </authorList>
    </citation>
    <scope>NUCLEOTIDE SEQUENCE</scope>
    <source>
        <strain evidence="1">VT137</strain>
    </source>
</reference>
<proteinExistence type="predicted"/>